<dbReference type="Gene3D" id="3.40.350.10">
    <property type="entry name" value="Creatinase/prolidase N-terminal domain"/>
    <property type="match status" value="1"/>
</dbReference>
<dbReference type="PANTHER" id="PTHR46112">
    <property type="entry name" value="AMINOPEPTIDASE"/>
    <property type="match status" value="1"/>
</dbReference>
<accession>A0A4R1GG03</accession>
<evidence type="ECO:0000259" key="2">
    <source>
        <dbReference type="Pfam" id="PF01321"/>
    </source>
</evidence>
<dbReference type="SUPFAM" id="SSF55920">
    <property type="entry name" value="Creatinase/aminopeptidase"/>
    <property type="match status" value="1"/>
</dbReference>
<proteinExistence type="predicted"/>
<dbReference type="InterPro" id="IPR000587">
    <property type="entry name" value="Creatinase_N"/>
</dbReference>
<dbReference type="EMBL" id="SMFU01000008">
    <property type="protein sequence ID" value="TCK07184.1"/>
    <property type="molecule type" value="Genomic_DNA"/>
</dbReference>
<feature type="domain" description="Peptidase M24" evidence="1">
    <location>
        <begin position="163"/>
        <end position="373"/>
    </location>
</feature>
<organism evidence="3 4">
    <name type="scientific">Marinobacterium mangrovicola</name>
    <dbReference type="NCBI Taxonomy" id="1476959"/>
    <lineage>
        <taxon>Bacteria</taxon>
        <taxon>Pseudomonadati</taxon>
        <taxon>Pseudomonadota</taxon>
        <taxon>Gammaproteobacteria</taxon>
        <taxon>Oceanospirillales</taxon>
        <taxon>Oceanospirillaceae</taxon>
        <taxon>Marinobacterium</taxon>
    </lineage>
</organism>
<dbReference type="InterPro" id="IPR029149">
    <property type="entry name" value="Creatin/AminoP/Spt16_N"/>
</dbReference>
<dbReference type="AlphaFoldDB" id="A0A4R1GG03"/>
<dbReference type="Proteomes" id="UP000294546">
    <property type="component" value="Unassembled WGS sequence"/>
</dbReference>
<dbReference type="OrthoDB" id="9803194at2"/>
<gene>
    <name evidence="3" type="ORF">CLV83_2042</name>
</gene>
<reference evidence="3 4" key="1">
    <citation type="submission" date="2019-03" db="EMBL/GenBank/DDBJ databases">
        <title>Genomic Encyclopedia of Archaeal and Bacterial Type Strains, Phase II (KMG-II): from individual species to whole genera.</title>
        <authorList>
            <person name="Goeker M."/>
        </authorList>
    </citation>
    <scope>NUCLEOTIDE SEQUENCE [LARGE SCALE GENOMIC DNA]</scope>
    <source>
        <strain evidence="3 4">DSM 27697</strain>
    </source>
</reference>
<evidence type="ECO:0000259" key="1">
    <source>
        <dbReference type="Pfam" id="PF00557"/>
    </source>
</evidence>
<dbReference type="Pfam" id="PF00557">
    <property type="entry name" value="Peptidase_M24"/>
    <property type="match status" value="1"/>
</dbReference>
<dbReference type="InterPro" id="IPR050659">
    <property type="entry name" value="Peptidase_M24B"/>
</dbReference>
<dbReference type="Pfam" id="PF01321">
    <property type="entry name" value="Creatinase_N"/>
    <property type="match status" value="1"/>
</dbReference>
<dbReference type="InterPro" id="IPR000994">
    <property type="entry name" value="Pept_M24"/>
</dbReference>
<sequence length="409" mass="44815">MFADLTDIRTGVKSRAAFSAEEMFRRLSVVRELMRDQGLDALILTDRASIAYYSNLLPTSAQQPTLLILTPERSVTLAPISEGGHAYRYSFGDSLVYRDAEQLFGTVRRLLPAAREIGIESWSFSAALRAGIKAALGQLKNLQPLEQQLLALRIRRSEEEIQLLRRVAALGRLGYDTFVSALSDGLAEYTLAEVTRGAMLDEAAIYYPHLEISDISALVQSGNNTDGRFNPPGARWVQPGDLLSLCCLPALAGYRLHSARTFFLGYCEDEQLRLWDINCAAHRRALELVAPGVKPADVSAELDAIYRRFDLINRGTRNYLTLFGGSALATGAEFMQRPLEAGTVLTLTTELLLPDTSAGGAGYREVSQLLVTESGCELLTDLPLGAASNRVVQDSRESAELGRAWEGVP</sequence>
<protein>
    <submittedName>
        <fullName evidence="3">Creatinase</fullName>
    </submittedName>
</protein>
<comment type="caution">
    <text evidence="3">The sequence shown here is derived from an EMBL/GenBank/DDBJ whole genome shotgun (WGS) entry which is preliminary data.</text>
</comment>
<feature type="domain" description="Creatinase N-terminal" evidence="2">
    <location>
        <begin position="26"/>
        <end position="153"/>
    </location>
</feature>
<keyword evidence="4" id="KW-1185">Reference proteome</keyword>
<name>A0A4R1GG03_9GAMM</name>
<evidence type="ECO:0000313" key="3">
    <source>
        <dbReference type="EMBL" id="TCK07184.1"/>
    </source>
</evidence>
<dbReference type="Gene3D" id="3.90.230.10">
    <property type="entry name" value="Creatinase/methionine aminopeptidase superfamily"/>
    <property type="match status" value="1"/>
</dbReference>
<dbReference type="InterPro" id="IPR036005">
    <property type="entry name" value="Creatinase/aminopeptidase-like"/>
</dbReference>
<dbReference type="SUPFAM" id="SSF53092">
    <property type="entry name" value="Creatinase/prolidase N-terminal domain"/>
    <property type="match status" value="1"/>
</dbReference>
<dbReference type="PANTHER" id="PTHR46112:SF2">
    <property type="entry name" value="XAA-PRO AMINOPEPTIDASE P-RELATED"/>
    <property type="match status" value="1"/>
</dbReference>
<evidence type="ECO:0000313" key="4">
    <source>
        <dbReference type="Proteomes" id="UP000294546"/>
    </source>
</evidence>
<dbReference type="RefSeq" id="WP_132291341.1">
    <property type="nucleotide sequence ID" value="NZ_SMFU01000008.1"/>
</dbReference>